<dbReference type="Proteomes" id="UP000887229">
    <property type="component" value="Unassembled WGS sequence"/>
</dbReference>
<dbReference type="GO" id="GO:0005543">
    <property type="term" value="F:phospholipid binding"/>
    <property type="evidence" value="ECO:0007669"/>
    <property type="project" value="TreeGrafter"/>
</dbReference>
<gene>
    <name evidence="1" type="ORF">F5Z01DRAFT_493944</name>
</gene>
<dbReference type="PANTHER" id="PTHR11362">
    <property type="entry name" value="PHOSPHATIDYLETHANOLAMINE-BINDING PROTEIN"/>
    <property type="match status" value="1"/>
</dbReference>
<proteinExistence type="predicted"/>
<dbReference type="InterPro" id="IPR035810">
    <property type="entry name" value="PEBP_euk"/>
</dbReference>
<dbReference type="SUPFAM" id="SSF49777">
    <property type="entry name" value="PEBP-like"/>
    <property type="match status" value="1"/>
</dbReference>
<accession>A0A9P7ZD41</accession>
<dbReference type="Pfam" id="PF01161">
    <property type="entry name" value="PBP"/>
    <property type="match status" value="1"/>
</dbReference>
<dbReference type="CDD" id="cd00866">
    <property type="entry name" value="PEBP_euk"/>
    <property type="match status" value="1"/>
</dbReference>
<organism evidence="1 2">
    <name type="scientific">Emericellopsis atlantica</name>
    <dbReference type="NCBI Taxonomy" id="2614577"/>
    <lineage>
        <taxon>Eukaryota</taxon>
        <taxon>Fungi</taxon>
        <taxon>Dikarya</taxon>
        <taxon>Ascomycota</taxon>
        <taxon>Pezizomycotina</taxon>
        <taxon>Sordariomycetes</taxon>
        <taxon>Hypocreomycetidae</taxon>
        <taxon>Hypocreales</taxon>
        <taxon>Bionectriaceae</taxon>
        <taxon>Emericellopsis</taxon>
    </lineage>
</organism>
<dbReference type="GO" id="GO:0046578">
    <property type="term" value="P:regulation of Ras protein signal transduction"/>
    <property type="evidence" value="ECO:0007669"/>
    <property type="project" value="TreeGrafter"/>
</dbReference>
<dbReference type="PANTHER" id="PTHR11362:SF85">
    <property type="entry name" value="INHIBITOR (TFS1), PUTATIVE (AFU_ORTHOLOGUE AFUA_4G08120)-RELATED"/>
    <property type="match status" value="1"/>
</dbReference>
<reference evidence="1" key="1">
    <citation type="journal article" date="2021" name="IMA Fungus">
        <title>Genomic characterization of three marine fungi, including Emericellopsis atlantica sp. nov. with signatures of a generalist lifestyle and marine biomass degradation.</title>
        <authorList>
            <person name="Hagestad O.C."/>
            <person name="Hou L."/>
            <person name="Andersen J.H."/>
            <person name="Hansen E.H."/>
            <person name="Altermark B."/>
            <person name="Li C."/>
            <person name="Kuhnert E."/>
            <person name="Cox R.J."/>
            <person name="Crous P.W."/>
            <person name="Spatafora J.W."/>
            <person name="Lail K."/>
            <person name="Amirebrahimi M."/>
            <person name="Lipzen A."/>
            <person name="Pangilinan J."/>
            <person name="Andreopoulos W."/>
            <person name="Hayes R.D."/>
            <person name="Ng V."/>
            <person name="Grigoriev I.V."/>
            <person name="Jackson S.A."/>
            <person name="Sutton T.D.S."/>
            <person name="Dobson A.D.W."/>
            <person name="Rama T."/>
        </authorList>
    </citation>
    <scope>NUCLEOTIDE SEQUENCE</scope>
    <source>
        <strain evidence="1">TS7</strain>
    </source>
</reference>
<dbReference type="OrthoDB" id="2506647at2759"/>
<dbReference type="GeneID" id="70291119"/>
<dbReference type="RefSeq" id="XP_046113470.1">
    <property type="nucleotide sequence ID" value="XM_046260216.1"/>
</dbReference>
<name>A0A9P7ZD41_9HYPO</name>
<sequence>MSQQNDAQALRKSLAEAGLVPGPAASLVPEDFSPSTQLAIKFGDRLIELGTFFRASECKAAPSVSFAPEANSTESSTYMLLLIDPDAPTPDDPKFAFWRHWVVSGLRPDAAPASNEGSPSVLTEFLGPGPKDESAPHRYLFLLFREPQSLSLAKDDVGGEEFVQRRSFDAAKFVSSNGLQLVAVNWMLCAGDGWTA</sequence>
<dbReference type="EMBL" id="MU251302">
    <property type="protein sequence ID" value="KAG9249546.1"/>
    <property type="molecule type" value="Genomic_DNA"/>
</dbReference>
<dbReference type="AlphaFoldDB" id="A0A9P7ZD41"/>
<dbReference type="Gene3D" id="3.90.280.10">
    <property type="entry name" value="PEBP-like"/>
    <property type="match status" value="1"/>
</dbReference>
<keyword evidence="2" id="KW-1185">Reference proteome</keyword>
<evidence type="ECO:0000313" key="1">
    <source>
        <dbReference type="EMBL" id="KAG9249546.1"/>
    </source>
</evidence>
<evidence type="ECO:0000313" key="2">
    <source>
        <dbReference type="Proteomes" id="UP000887229"/>
    </source>
</evidence>
<dbReference type="InterPro" id="IPR008914">
    <property type="entry name" value="PEBP"/>
</dbReference>
<dbReference type="GO" id="GO:0030162">
    <property type="term" value="P:regulation of proteolysis"/>
    <property type="evidence" value="ECO:0007669"/>
    <property type="project" value="TreeGrafter"/>
</dbReference>
<protein>
    <submittedName>
        <fullName evidence="1">Phosphatidylethanolamine-binding protein</fullName>
    </submittedName>
</protein>
<dbReference type="InterPro" id="IPR036610">
    <property type="entry name" value="PEBP-like_sf"/>
</dbReference>
<dbReference type="GO" id="GO:0030414">
    <property type="term" value="F:peptidase inhibitor activity"/>
    <property type="evidence" value="ECO:0007669"/>
    <property type="project" value="TreeGrafter"/>
</dbReference>
<comment type="caution">
    <text evidence="1">The sequence shown here is derived from an EMBL/GenBank/DDBJ whole genome shotgun (WGS) entry which is preliminary data.</text>
</comment>